<dbReference type="InterPro" id="IPR006336">
    <property type="entry name" value="GCS2"/>
</dbReference>
<dbReference type="Pfam" id="PF04107">
    <property type="entry name" value="GCS2"/>
    <property type="match status" value="1"/>
</dbReference>
<dbReference type="SUPFAM" id="SSF55931">
    <property type="entry name" value="Glutamine synthetase/guanido kinase"/>
    <property type="match status" value="1"/>
</dbReference>
<feature type="compositionally biased region" description="Basic residues" evidence="1">
    <location>
        <begin position="243"/>
        <end position="255"/>
    </location>
</feature>
<dbReference type="AlphaFoldDB" id="A0ABD5XPQ3"/>
<sequence length="297" mass="31619">MDRPPAGGSAAYLSAVEERDGVVVADNMHPDPRYVALDAETRRRAGGRVRLSVPGVDRTFPTILPESLTTSIQPHLQIPDASTLPAYHDYAVRTLGPVLALATNSPFLPADLYRDPDTGALADAETVMAGPHEHRVYVFEQAVNAGLDDAERKVRVPRDLDTAGASPGAWRPGRRTRRGPSTTTPPGPTPTRIGSRSTATPAGATGGGSGPCWAATSRPAPTARRPPATTTPPSGWSTAPSRPSRRSRTRSRSRRWSPVCCASSSRPTTRSRPYRGAPPATRSTRPSTTARRPTSRG</sequence>
<feature type="compositionally biased region" description="Low complexity" evidence="1">
    <location>
        <begin position="190"/>
        <end position="203"/>
    </location>
</feature>
<protein>
    <submittedName>
        <fullName evidence="2">Uncharacterized protein</fullName>
    </submittedName>
</protein>
<feature type="compositionally biased region" description="Low complexity" evidence="1">
    <location>
        <begin position="263"/>
        <end position="297"/>
    </location>
</feature>
<dbReference type="InterPro" id="IPR014746">
    <property type="entry name" value="Gln_synth/guanido_kin_cat_dom"/>
</dbReference>
<organism evidence="2 3">
    <name type="scientific">Halobaculum litoreum</name>
    <dbReference type="NCBI Taxonomy" id="3031998"/>
    <lineage>
        <taxon>Archaea</taxon>
        <taxon>Methanobacteriati</taxon>
        <taxon>Methanobacteriota</taxon>
        <taxon>Stenosarchaea group</taxon>
        <taxon>Halobacteria</taxon>
        <taxon>Halobacteriales</taxon>
        <taxon>Haloferacaceae</taxon>
        <taxon>Halobaculum</taxon>
    </lineage>
</organism>
<reference evidence="2 3" key="1">
    <citation type="journal article" date="2019" name="Int. J. Syst. Evol. Microbiol.">
        <title>The Global Catalogue of Microorganisms (GCM) 10K type strain sequencing project: providing services to taxonomists for standard genome sequencing and annotation.</title>
        <authorList>
            <consortium name="The Broad Institute Genomics Platform"/>
            <consortium name="The Broad Institute Genome Sequencing Center for Infectious Disease"/>
            <person name="Wu L."/>
            <person name="Ma J."/>
        </authorList>
    </citation>
    <scope>NUCLEOTIDE SEQUENCE [LARGE SCALE GENOMIC DNA]</scope>
    <source>
        <strain evidence="2 3">DT92</strain>
    </source>
</reference>
<accession>A0ABD5XPQ3</accession>
<feature type="compositionally biased region" description="Low complexity" evidence="1">
    <location>
        <begin position="214"/>
        <end position="242"/>
    </location>
</feature>
<dbReference type="EMBL" id="JBHSZG010000001">
    <property type="protein sequence ID" value="MFC7135521.1"/>
    <property type="molecule type" value="Genomic_DNA"/>
</dbReference>
<name>A0ABD5XPQ3_9EURY</name>
<gene>
    <name evidence="2" type="ORF">ACFQRB_00640</name>
</gene>
<evidence type="ECO:0000313" key="3">
    <source>
        <dbReference type="Proteomes" id="UP001596368"/>
    </source>
</evidence>
<evidence type="ECO:0000313" key="2">
    <source>
        <dbReference type="EMBL" id="MFC7135521.1"/>
    </source>
</evidence>
<keyword evidence="3" id="KW-1185">Reference proteome</keyword>
<comment type="caution">
    <text evidence="2">The sequence shown here is derived from an EMBL/GenBank/DDBJ whole genome shotgun (WGS) entry which is preliminary data.</text>
</comment>
<dbReference type="Proteomes" id="UP001596368">
    <property type="component" value="Unassembled WGS sequence"/>
</dbReference>
<proteinExistence type="predicted"/>
<dbReference type="Gene3D" id="3.30.590.20">
    <property type="match status" value="1"/>
</dbReference>
<feature type="region of interest" description="Disordered" evidence="1">
    <location>
        <begin position="154"/>
        <end position="297"/>
    </location>
</feature>
<evidence type="ECO:0000256" key="1">
    <source>
        <dbReference type="SAM" id="MobiDB-lite"/>
    </source>
</evidence>